<name>A0A9P0FCZ0_BRAAE</name>
<dbReference type="InterPro" id="IPR033495">
    <property type="entry name" value="MRPP3_PIN_dom"/>
</dbReference>
<keyword evidence="13" id="KW-0496">Mitochondrion</keyword>
<accession>A0A9P0FCZ0</accession>
<keyword evidence="9" id="KW-0378">Hydrolase</keyword>
<comment type="subcellular location">
    <subcellularLocation>
        <location evidence="3">Mitochondrion</location>
    </subcellularLocation>
</comment>
<evidence type="ECO:0000256" key="1">
    <source>
        <dbReference type="ARBA" id="ARBA00000928"/>
    </source>
</evidence>
<dbReference type="Gene3D" id="3.40.50.11980">
    <property type="match status" value="1"/>
</dbReference>
<keyword evidence="7" id="KW-0540">Nuclease</keyword>
<comment type="catalytic activity">
    <reaction evidence="1">
        <text>Endonucleolytic cleavage of RNA, removing 5'-extranucleotides from tRNA precursor.</text>
        <dbReference type="EC" id="3.1.26.5"/>
    </reaction>
</comment>
<evidence type="ECO:0000256" key="14">
    <source>
        <dbReference type="ARBA" id="ARBA00044536"/>
    </source>
</evidence>
<evidence type="ECO:0000256" key="9">
    <source>
        <dbReference type="ARBA" id="ARBA00022801"/>
    </source>
</evidence>
<dbReference type="InterPro" id="IPR011990">
    <property type="entry name" value="TPR-like_helical_dom_sf"/>
</dbReference>
<evidence type="ECO:0000256" key="2">
    <source>
        <dbReference type="ARBA" id="ARBA00001946"/>
    </source>
</evidence>
<dbReference type="Proteomes" id="UP001154078">
    <property type="component" value="Chromosome 2"/>
</dbReference>
<evidence type="ECO:0000256" key="15">
    <source>
        <dbReference type="ARBA" id="ARBA00044559"/>
    </source>
</evidence>
<dbReference type="Gene3D" id="1.25.40.10">
    <property type="entry name" value="Tetratricopeptide repeat domain"/>
    <property type="match status" value="1"/>
</dbReference>
<evidence type="ECO:0000256" key="8">
    <source>
        <dbReference type="ARBA" id="ARBA00022723"/>
    </source>
</evidence>
<dbReference type="GO" id="GO:0097745">
    <property type="term" value="P:mitochondrial tRNA 5'-end processing"/>
    <property type="evidence" value="ECO:0007669"/>
    <property type="project" value="TreeGrafter"/>
</dbReference>
<evidence type="ECO:0000256" key="6">
    <source>
        <dbReference type="ARBA" id="ARBA00022694"/>
    </source>
</evidence>
<feature type="domain" description="PRORP" evidence="16">
    <location>
        <begin position="285"/>
        <end position="517"/>
    </location>
</feature>
<dbReference type="OrthoDB" id="46913at2759"/>
<evidence type="ECO:0000256" key="11">
    <source>
        <dbReference type="ARBA" id="ARBA00022842"/>
    </source>
</evidence>
<dbReference type="InterPro" id="IPR031595">
    <property type="entry name" value="PRORP_C"/>
</dbReference>
<proteinExistence type="inferred from homology"/>
<evidence type="ECO:0000256" key="7">
    <source>
        <dbReference type="ARBA" id="ARBA00022722"/>
    </source>
</evidence>
<evidence type="ECO:0000259" key="16">
    <source>
        <dbReference type="Pfam" id="PF16953"/>
    </source>
</evidence>
<evidence type="ECO:0000256" key="13">
    <source>
        <dbReference type="ARBA" id="ARBA00023128"/>
    </source>
</evidence>
<comment type="similarity">
    <text evidence="4">Belongs to the PPR family. P subfamily.</text>
</comment>
<dbReference type="GO" id="GO:0030678">
    <property type="term" value="C:mitochondrial ribonuclease P complex"/>
    <property type="evidence" value="ECO:0007669"/>
    <property type="project" value="TreeGrafter"/>
</dbReference>
<sequence length="522" mass="61114">MFCRKLLNKNAIKCSAKNQIRKLKKHDYAMPEEKTTAEEILIQVFKTNEVKTQKDWKKVRQEILNNQFNKHVITPVNIDSMIIGFCTKPEKYQLASSYIKFLQKEKIKPNLATNGKYLKLLYEKNTEKCLKADENEILGIYEELRKGYPVLDSFTIENLILGLSVTKEWKKCLELFEEIKITAIANNSVYSAFISSAFLNNEEDLAWQFLNELIENNRTPKSIIFTSYLATAKKLKSKEKIHAKLEKMFEFLKNNDLRLEKTAIEKLEELSTSLKVSTMTTKVDFKGTCKNCRQNLDTFELTNEEFQELKDVLFKNVILGRDIFVKTSPQEMSNFQNFILQQEKFDVVLDGLNIAFSVGTKHPPHVFSTLLANVVKYFVDLNKRVLVLGRVHMHRWPQQTWGYVKSNSTIFLTQNISEDDPYLLYCALNSGKNTKIVTRDLMRGHKFLLKSPKYKTLFNRWLTQRQYQLLRIDQRGQPIFKHPLPISPVAQKNGTHWHLPYDEVENNKNEYLNSWCCLQLMK</sequence>
<keyword evidence="11" id="KW-0460">Magnesium</keyword>
<dbReference type="Pfam" id="PF16953">
    <property type="entry name" value="PRORP"/>
    <property type="match status" value="1"/>
</dbReference>
<dbReference type="PANTHER" id="PTHR13547">
    <property type="match status" value="1"/>
</dbReference>
<dbReference type="PANTHER" id="PTHR13547:SF1">
    <property type="entry name" value="MITOCHONDRIAL RIBONUCLEASE P CATALYTIC SUBUNIT"/>
    <property type="match status" value="1"/>
</dbReference>
<evidence type="ECO:0000256" key="12">
    <source>
        <dbReference type="ARBA" id="ARBA00022946"/>
    </source>
</evidence>
<evidence type="ECO:0000256" key="4">
    <source>
        <dbReference type="ARBA" id="ARBA00007626"/>
    </source>
</evidence>
<keyword evidence="18" id="KW-1185">Reference proteome</keyword>
<evidence type="ECO:0000256" key="5">
    <source>
        <dbReference type="ARBA" id="ARBA00012179"/>
    </source>
</evidence>
<evidence type="ECO:0000256" key="3">
    <source>
        <dbReference type="ARBA" id="ARBA00004173"/>
    </source>
</evidence>
<keyword evidence="6" id="KW-0819">tRNA processing</keyword>
<dbReference type="EMBL" id="OV121133">
    <property type="protein sequence ID" value="CAH0550785.1"/>
    <property type="molecule type" value="Genomic_DNA"/>
</dbReference>
<evidence type="ECO:0000313" key="18">
    <source>
        <dbReference type="Proteomes" id="UP001154078"/>
    </source>
</evidence>
<evidence type="ECO:0000313" key="17">
    <source>
        <dbReference type="EMBL" id="CAH0550785.1"/>
    </source>
</evidence>
<dbReference type="GO" id="GO:0001682">
    <property type="term" value="P:tRNA 5'-leader removal"/>
    <property type="evidence" value="ECO:0007669"/>
    <property type="project" value="TreeGrafter"/>
</dbReference>
<dbReference type="GO" id="GO:0046872">
    <property type="term" value="F:metal ion binding"/>
    <property type="evidence" value="ECO:0007669"/>
    <property type="project" value="UniProtKB-KW"/>
</dbReference>
<dbReference type="EC" id="3.1.26.5" evidence="5"/>
<comment type="cofactor">
    <cofactor evidence="2">
        <name>Mg(2+)</name>
        <dbReference type="ChEBI" id="CHEBI:18420"/>
    </cofactor>
</comment>
<evidence type="ECO:0000256" key="10">
    <source>
        <dbReference type="ARBA" id="ARBA00022833"/>
    </source>
</evidence>
<dbReference type="AlphaFoldDB" id="A0A9P0FCZ0"/>
<organism evidence="17 18">
    <name type="scientific">Brassicogethes aeneus</name>
    <name type="common">Rape pollen beetle</name>
    <name type="synonym">Meligethes aeneus</name>
    <dbReference type="NCBI Taxonomy" id="1431903"/>
    <lineage>
        <taxon>Eukaryota</taxon>
        <taxon>Metazoa</taxon>
        <taxon>Ecdysozoa</taxon>
        <taxon>Arthropoda</taxon>
        <taxon>Hexapoda</taxon>
        <taxon>Insecta</taxon>
        <taxon>Pterygota</taxon>
        <taxon>Neoptera</taxon>
        <taxon>Endopterygota</taxon>
        <taxon>Coleoptera</taxon>
        <taxon>Polyphaga</taxon>
        <taxon>Cucujiformia</taxon>
        <taxon>Nitidulidae</taxon>
        <taxon>Meligethinae</taxon>
        <taxon>Brassicogethes</taxon>
    </lineage>
</organism>
<dbReference type="GO" id="GO:0004526">
    <property type="term" value="F:ribonuclease P activity"/>
    <property type="evidence" value="ECO:0007669"/>
    <property type="project" value="UniProtKB-EC"/>
</dbReference>
<keyword evidence="10" id="KW-0862">Zinc</keyword>
<reference evidence="17" key="1">
    <citation type="submission" date="2021-12" db="EMBL/GenBank/DDBJ databases">
        <authorList>
            <person name="King R."/>
        </authorList>
    </citation>
    <scope>NUCLEOTIDE SEQUENCE</scope>
</reference>
<gene>
    <name evidence="17" type="ORF">MELIAE_LOCUS3525</name>
</gene>
<keyword evidence="8" id="KW-0479">Metal-binding</keyword>
<keyword evidence="12" id="KW-0809">Transit peptide</keyword>
<dbReference type="CDD" id="cd18718">
    <property type="entry name" value="PIN_PRORP"/>
    <property type="match status" value="1"/>
</dbReference>
<protein>
    <recommendedName>
        <fullName evidence="14">Mitochondrial ribonuclease P catalytic subunit</fullName>
        <ecNumber evidence="5">3.1.26.5</ecNumber>
    </recommendedName>
    <alternativeName>
        <fullName evidence="15">Mitochondrial ribonuclease P protein 3</fullName>
    </alternativeName>
</protein>